<evidence type="ECO:0000313" key="1">
    <source>
        <dbReference type="EMBL" id="EFM02325.1"/>
    </source>
</evidence>
<name>E0NR97_9BACT</name>
<dbReference type="EMBL" id="AEEI01000025">
    <property type="protein sequence ID" value="EFM02325.1"/>
    <property type="molecule type" value="Genomic_DNA"/>
</dbReference>
<reference evidence="1" key="1">
    <citation type="submission" date="2010-07" db="EMBL/GenBank/DDBJ databases">
        <authorList>
            <person name="Muzny D."/>
            <person name="Qin X."/>
            <person name="Deng J."/>
            <person name="Jiang H."/>
            <person name="Liu Y."/>
            <person name="Qu J."/>
            <person name="Song X.-Z."/>
            <person name="Zhang L."/>
            <person name="Thornton R."/>
            <person name="Coyle M."/>
            <person name="Francisco L."/>
            <person name="Jackson L."/>
            <person name="Javaid M."/>
            <person name="Korchina V."/>
            <person name="Kovar C."/>
            <person name="Mata R."/>
            <person name="Mathew T."/>
            <person name="Ngo R."/>
            <person name="Nguyen L."/>
            <person name="Nguyen N."/>
            <person name="Okwuonu G."/>
            <person name="Ongeri F."/>
            <person name="Pham C."/>
            <person name="Simmons D."/>
            <person name="Wilczek-Boney K."/>
            <person name="Hale W."/>
            <person name="Jakkamsetti A."/>
            <person name="Pham P."/>
            <person name="Ruth R."/>
            <person name="San Lucas F."/>
            <person name="Warren J."/>
            <person name="Zhang J."/>
            <person name="Zhao Z."/>
            <person name="Zhou C."/>
            <person name="Zhu D."/>
            <person name="Lee S."/>
            <person name="Bess C."/>
            <person name="Blankenburg K."/>
            <person name="Forbes L."/>
            <person name="Fu Q."/>
            <person name="Gubbala S."/>
            <person name="Hirani K."/>
            <person name="Jayaseelan J.C."/>
            <person name="Lara F."/>
            <person name="Munidasa M."/>
            <person name="Palculict T."/>
            <person name="Patil S."/>
            <person name="Pu L.-L."/>
            <person name="Saada N."/>
            <person name="Tang L."/>
            <person name="Weissenberger G."/>
            <person name="Zhu Y."/>
            <person name="Hemphill L."/>
            <person name="Shang Y."/>
            <person name="Youmans B."/>
            <person name="Ayvaz T."/>
            <person name="Ross M."/>
            <person name="Santibanez J."/>
            <person name="Aqrawi P."/>
            <person name="Gross S."/>
            <person name="Joshi V."/>
            <person name="Fowler G."/>
            <person name="Nazareth L."/>
            <person name="Reid J."/>
            <person name="Worley K."/>
            <person name="Petrosino J."/>
            <person name="Highlander S."/>
            <person name="Gibbs R."/>
        </authorList>
    </citation>
    <scope>NUCLEOTIDE SEQUENCE [LARGE SCALE GENOMIC DNA]</scope>
    <source>
        <strain evidence="1">DSM 16973</strain>
    </source>
</reference>
<sequence>MIRSAQRVEKGLNERAIFCSPANFFLLTNKLFSAYQQNFFCSPAEYRMLAGNGTAIPGQGDRRVTAHR</sequence>
<dbReference type="BioCyc" id="PMAR862515-HMP:GMOO-711-MONOMER"/>
<accession>E0NR97</accession>
<comment type="caution">
    <text evidence="1">The sequence shown here is derived from an EMBL/GenBank/DDBJ whole genome shotgun (WGS) entry which is preliminary data.</text>
</comment>
<keyword evidence="2" id="KW-1185">Reference proteome</keyword>
<dbReference type="HOGENOM" id="CLU_2790480_0_0_10"/>
<gene>
    <name evidence="1" type="ORF">HMPREF0658_0698</name>
</gene>
<evidence type="ECO:0000313" key="2">
    <source>
        <dbReference type="Proteomes" id="UP000004394"/>
    </source>
</evidence>
<proteinExistence type="predicted"/>
<protein>
    <submittedName>
        <fullName evidence="1">Uncharacterized protein</fullName>
    </submittedName>
</protein>
<dbReference type="AlphaFoldDB" id="E0NR97"/>
<dbReference type="Proteomes" id="UP000004394">
    <property type="component" value="Unassembled WGS sequence"/>
</dbReference>
<organism evidence="1 2">
    <name type="scientific">Hoylesella marshii DSM 16973 = JCM 13450</name>
    <dbReference type="NCBI Taxonomy" id="862515"/>
    <lineage>
        <taxon>Bacteria</taxon>
        <taxon>Pseudomonadati</taxon>
        <taxon>Bacteroidota</taxon>
        <taxon>Bacteroidia</taxon>
        <taxon>Bacteroidales</taxon>
        <taxon>Prevotellaceae</taxon>
        <taxon>Hoylesella</taxon>
    </lineage>
</organism>